<dbReference type="RefSeq" id="WP_277443932.1">
    <property type="nucleotide sequence ID" value="NZ_JAKOAV010000016.1"/>
</dbReference>
<keyword evidence="5" id="KW-1185">Reference proteome</keyword>
<dbReference type="GO" id="GO:0016787">
    <property type="term" value="F:hydrolase activity"/>
    <property type="evidence" value="ECO:0007669"/>
    <property type="project" value="InterPro"/>
</dbReference>
<dbReference type="EMBL" id="JAKOAV010000016">
    <property type="protein sequence ID" value="MDF9408596.1"/>
    <property type="molecule type" value="Genomic_DNA"/>
</dbReference>
<name>A0A9X4H2S3_9FIRM</name>
<dbReference type="GO" id="GO:0006793">
    <property type="term" value="P:phosphorus metabolic process"/>
    <property type="evidence" value="ECO:0007669"/>
    <property type="project" value="UniProtKB-ARBA"/>
</dbReference>
<dbReference type="PANTHER" id="PTHR47396">
    <property type="entry name" value="TYPE I RESTRICTION ENZYME ECOKI R PROTEIN"/>
    <property type="match status" value="1"/>
</dbReference>
<dbReference type="Pfam" id="PF22548">
    <property type="entry name" value="AEP-TOTE"/>
    <property type="match status" value="1"/>
</dbReference>
<comment type="caution">
    <text evidence="4">The sequence shown here is derived from an EMBL/GenBank/DDBJ whole genome shotgun (WGS) entry which is preliminary data.</text>
</comment>
<dbReference type="Gene3D" id="3.40.50.300">
    <property type="entry name" value="P-loop containing nucleotide triphosphate hydrolases"/>
    <property type="match status" value="2"/>
</dbReference>
<dbReference type="InterPro" id="IPR050742">
    <property type="entry name" value="Helicase_Restrict-Modif_Enz"/>
</dbReference>
<organism evidence="4 5">
    <name type="scientific">Pelotomaculum isophthalicicum JI</name>
    <dbReference type="NCBI Taxonomy" id="947010"/>
    <lineage>
        <taxon>Bacteria</taxon>
        <taxon>Bacillati</taxon>
        <taxon>Bacillota</taxon>
        <taxon>Clostridia</taxon>
        <taxon>Eubacteriales</taxon>
        <taxon>Desulfotomaculaceae</taxon>
        <taxon>Pelotomaculum</taxon>
    </lineage>
</organism>
<dbReference type="InterPro" id="IPR001736">
    <property type="entry name" value="PLipase_D/transphosphatidylase"/>
</dbReference>
<keyword evidence="4" id="KW-0067">ATP-binding</keyword>
<keyword evidence="4" id="KW-0347">Helicase</keyword>
<keyword evidence="4" id="KW-0547">Nucleotide-binding</keyword>
<feature type="coiled-coil region" evidence="1">
    <location>
        <begin position="3"/>
        <end position="30"/>
    </location>
</feature>
<dbReference type="Proteomes" id="UP001154312">
    <property type="component" value="Unassembled WGS sequence"/>
</dbReference>
<evidence type="ECO:0000313" key="5">
    <source>
        <dbReference type="Proteomes" id="UP001154312"/>
    </source>
</evidence>
<dbReference type="Pfam" id="PF04851">
    <property type="entry name" value="ResIII"/>
    <property type="match status" value="1"/>
</dbReference>
<keyword evidence="1" id="KW-0175">Coiled coil</keyword>
<dbReference type="InterPro" id="IPR027417">
    <property type="entry name" value="P-loop_NTPase"/>
</dbReference>
<dbReference type="Gene3D" id="3.30.870.10">
    <property type="entry name" value="Endonuclease Chain A"/>
    <property type="match status" value="1"/>
</dbReference>
<dbReference type="InterPro" id="IPR014001">
    <property type="entry name" value="Helicase_ATP-bd"/>
</dbReference>
<dbReference type="GO" id="GO:0005524">
    <property type="term" value="F:ATP binding"/>
    <property type="evidence" value="ECO:0007669"/>
    <property type="project" value="InterPro"/>
</dbReference>
<dbReference type="PROSITE" id="PS51192">
    <property type="entry name" value="HELICASE_ATP_BIND_1"/>
    <property type="match status" value="1"/>
</dbReference>
<feature type="domain" description="Helicase ATP-binding" evidence="3">
    <location>
        <begin position="456"/>
        <end position="625"/>
    </location>
</feature>
<dbReference type="CDD" id="cd17926">
    <property type="entry name" value="DEXHc_RE"/>
    <property type="match status" value="1"/>
</dbReference>
<dbReference type="PROSITE" id="PS50035">
    <property type="entry name" value="PLD"/>
    <property type="match status" value="1"/>
</dbReference>
<dbReference type="CDD" id="cd18785">
    <property type="entry name" value="SF2_C"/>
    <property type="match status" value="1"/>
</dbReference>
<dbReference type="AlphaFoldDB" id="A0A9X4H2S3"/>
<dbReference type="PANTHER" id="PTHR47396:SF1">
    <property type="entry name" value="ATP-DEPENDENT HELICASE IRC3-RELATED"/>
    <property type="match status" value="1"/>
</dbReference>
<accession>A0A9X4H2S3</accession>
<dbReference type="GO" id="GO:0003677">
    <property type="term" value="F:DNA binding"/>
    <property type="evidence" value="ECO:0007669"/>
    <property type="project" value="InterPro"/>
</dbReference>
<evidence type="ECO:0000313" key="4">
    <source>
        <dbReference type="EMBL" id="MDF9408596.1"/>
    </source>
</evidence>
<dbReference type="GO" id="GO:0005829">
    <property type="term" value="C:cytosol"/>
    <property type="evidence" value="ECO:0007669"/>
    <property type="project" value="TreeGrafter"/>
</dbReference>
<evidence type="ECO:0000259" key="2">
    <source>
        <dbReference type="PROSITE" id="PS50035"/>
    </source>
</evidence>
<dbReference type="SMART" id="SM00487">
    <property type="entry name" value="DEXDc"/>
    <property type="match status" value="1"/>
</dbReference>
<dbReference type="InterPro" id="IPR054347">
    <property type="entry name" value="TOTE_primase"/>
</dbReference>
<dbReference type="CDD" id="cd09126">
    <property type="entry name" value="PLDc_C_DEXD_like"/>
    <property type="match status" value="1"/>
</dbReference>
<gene>
    <name evidence="4" type="ORF">L7E55_09545</name>
</gene>
<feature type="domain" description="PLD phosphodiesterase" evidence="2">
    <location>
        <begin position="924"/>
        <end position="947"/>
    </location>
</feature>
<dbReference type="InterPro" id="IPR006935">
    <property type="entry name" value="Helicase/UvrB_N"/>
</dbReference>
<sequence>MDFKELLEKYQTLLIENNSLKEEIMSLKAQLGIIEPQVVPGEIPNYISEPEIFNNEFAGKTLQLNVNSKSDSVEKIKLFMSLFKGRDDVYAKRWENKKKGTSGYSPVCLHEWKSELCAKPKGKCAGCAFKEYAVLNEMVIDDHLRGRDNFVAGIYPLCLDETCYFLAIDFDDGEWQKDISVIRQVCTEFNIPIAVERSRSGKGAHAWFFFKSPISAALARRFGSALLTFSMSKRHEITFKSYDRFFPNQDTMPKGGLGNLIALPLQKAARKANNSEFIDENFQPYNDQWAFLATIHKLSENDVEMLSTKLCHGNELGVLKKDEEENQKPWETSKVKLLKNDFPQDVEIVKANMLFIPKAGISQKALNHLKRLAAFKNPEFYRAQAMRMPTTKIPRIISCSEETAEYLCLPRGCEADLKAIFEELGMAVNYIDKTNCGKKIDVEFNGSLRDEQPLAFDKLLRHDIGVLCGTTAFGKTVVAIKLIAERKVNTLILVDKVNLVPQWKERLMKFLTINETLPDEDINEGKKRGRKKANSIIGQIGAGKDSLSGVIDIAIMQSLNRMGEVKEYVKNYGMIIVDECHHVSAFSFEKILKSTNAKYVYGLTATPTRKDGHHPIIFMQCGSIRYRDDAKKQAEKRPFEHYIIPRFTSLRVPLNKDESDVSIQELYSEIVINEMRNQLIVDDVVKSHEDGRNCIVLTERTAHVKLLAKKINNRIPDVISLTGGMGTKETREKMKRIINTPADKQLTLVATGKYIGEGFDEPRLDTLFLAMPISWKGTLQQYAGRLHRLFKNKNEVQIYDYVDIHVRMLEKMYNKRLTGYASIGYKAKGESFAAESINIIFDKSNFLPVYTNDIVNAAREILIVSPFITKKRTLQMLQHLRVVLQNKVRVIVVTRPVEDFKEKNMNALQGTLKLLEDAGVSVVFRSNIHQKFAVIDQRIVWYGSINLLSFGSAEESIMRLESPNIAYELIKSIGERQVS</sequence>
<dbReference type="SUPFAM" id="SSF52540">
    <property type="entry name" value="P-loop containing nucleoside triphosphate hydrolases"/>
    <property type="match status" value="2"/>
</dbReference>
<evidence type="ECO:0000256" key="1">
    <source>
        <dbReference type="SAM" id="Coils"/>
    </source>
</evidence>
<evidence type="ECO:0000259" key="3">
    <source>
        <dbReference type="PROSITE" id="PS51192"/>
    </source>
</evidence>
<reference evidence="4" key="1">
    <citation type="submission" date="2022-02" db="EMBL/GenBank/DDBJ databases">
        <authorList>
            <person name="Leng L."/>
        </authorList>
    </citation>
    <scope>NUCLEOTIDE SEQUENCE</scope>
    <source>
        <strain evidence="4">JI</strain>
    </source>
</reference>
<dbReference type="InterPro" id="IPR025202">
    <property type="entry name" value="PLD-like_dom"/>
</dbReference>
<keyword evidence="4" id="KW-0378">Hydrolase</keyword>
<dbReference type="SUPFAM" id="SSF56024">
    <property type="entry name" value="Phospholipase D/nuclease"/>
    <property type="match status" value="1"/>
</dbReference>
<protein>
    <submittedName>
        <fullName evidence="4">DEAD/DEAH box helicase family protein</fullName>
    </submittedName>
</protein>
<dbReference type="Pfam" id="PF13091">
    <property type="entry name" value="PLDc_2"/>
    <property type="match status" value="1"/>
</dbReference>
<dbReference type="GO" id="GO:0004386">
    <property type="term" value="F:helicase activity"/>
    <property type="evidence" value="ECO:0007669"/>
    <property type="project" value="UniProtKB-KW"/>
</dbReference>
<proteinExistence type="predicted"/>